<organism evidence="1 2">
    <name type="scientific">Nicotiana tabacum</name>
    <name type="common">Common tobacco</name>
    <dbReference type="NCBI Taxonomy" id="4097"/>
    <lineage>
        <taxon>Eukaryota</taxon>
        <taxon>Viridiplantae</taxon>
        <taxon>Streptophyta</taxon>
        <taxon>Embryophyta</taxon>
        <taxon>Tracheophyta</taxon>
        <taxon>Spermatophyta</taxon>
        <taxon>Magnoliopsida</taxon>
        <taxon>eudicotyledons</taxon>
        <taxon>Gunneridae</taxon>
        <taxon>Pentapetalae</taxon>
        <taxon>asterids</taxon>
        <taxon>lamiids</taxon>
        <taxon>Solanales</taxon>
        <taxon>Solanaceae</taxon>
        <taxon>Nicotianoideae</taxon>
        <taxon>Nicotianeae</taxon>
        <taxon>Nicotiana</taxon>
    </lineage>
</organism>
<name>A0AC58UI93_TOBAC</name>
<dbReference type="Proteomes" id="UP000790787">
    <property type="component" value="Chromosome 5"/>
</dbReference>
<sequence length="171" mass="19675">MEIKGIDNFSLWYRFMKIALLGQNKLGMVDGRWKKEKFQEKYWYQWERCNAIVLSWLMNVVALTLISGIAYATNAHTMWIDLQERFDKILMMKLVPSVNQAYAMLMSEESQTKCSRISHSKENCYKIVGYPADYKFKKKGGAGAYNAVAEYGSTSSNYSALPELSPYSQPS</sequence>
<reference evidence="2" key="2">
    <citation type="submission" date="2025-08" db="UniProtKB">
        <authorList>
            <consortium name="RefSeq"/>
        </authorList>
    </citation>
    <scope>IDENTIFICATION</scope>
    <source>
        <tissue evidence="2">Leaf</tissue>
    </source>
</reference>
<accession>A0AC58UI93</accession>
<proteinExistence type="predicted"/>
<evidence type="ECO:0000313" key="2">
    <source>
        <dbReference type="RefSeq" id="XP_075109212.1"/>
    </source>
</evidence>
<protein>
    <submittedName>
        <fullName evidence="2">Uncharacterized protein LOC142181000</fullName>
    </submittedName>
</protein>
<evidence type="ECO:0000313" key="1">
    <source>
        <dbReference type="Proteomes" id="UP000790787"/>
    </source>
</evidence>
<reference evidence="1" key="1">
    <citation type="journal article" date="2014" name="Nat. Commun.">
        <title>The tobacco genome sequence and its comparison with those of tomato and potato.</title>
        <authorList>
            <person name="Sierro N."/>
            <person name="Battey J.N."/>
            <person name="Ouadi S."/>
            <person name="Bakaher N."/>
            <person name="Bovet L."/>
            <person name="Willig A."/>
            <person name="Goepfert S."/>
            <person name="Peitsch M.C."/>
            <person name="Ivanov N.V."/>
        </authorList>
    </citation>
    <scope>NUCLEOTIDE SEQUENCE [LARGE SCALE GENOMIC DNA]</scope>
</reference>
<gene>
    <name evidence="2" type="primary">LOC142181000</name>
</gene>
<keyword evidence="1" id="KW-1185">Reference proteome</keyword>
<dbReference type="RefSeq" id="XP_075109212.1">
    <property type="nucleotide sequence ID" value="XM_075253111.1"/>
</dbReference>